<organism evidence="1 2">
    <name type="scientific">Zostera marina</name>
    <name type="common">Eelgrass</name>
    <dbReference type="NCBI Taxonomy" id="29655"/>
    <lineage>
        <taxon>Eukaryota</taxon>
        <taxon>Viridiplantae</taxon>
        <taxon>Streptophyta</taxon>
        <taxon>Embryophyta</taxon>
        <taxon>Tracheophyta</taxon>
        <taxon>Spermatophyta</taxon>
        <taxon>Magnoliopsida</taxon>
        <taxon>Liliopsida</taxon>
        <taxon>Zosteraceae</taxon>
        <taxon>Zostera</taxon>
    </lineage>
</organism>
<gene>
    <name evidence="1" type="ORF">ZOSMA_123G00130</name>
</gene>
<keyword evidence="2" id="KW-1185">Reference proteome</keyword>
<evidence type="ECO:0000313" key="1">
    <source>
        <dbReference type="EMBL" id="KMZ74665.1"/>
    </source>
</evidence>
<accession>A0A0K9Q2K8</accession>
<dbReference type="Proteomes" id="UP000036987">
    <property type="component" value="Unassembled WGS sequence"/>
</dbReference>
<sequence>MSNPNSPQNSSSSIHDSEIADSTREQNIIDAINSVELPISSCAEGSSQCVRRSPTTAVVSQSDAMLVEVRELLELTLQMESSIPVVAPWVFDDVLRFNFRTRRNRRSDSESAIVLHKLLISHPESAIPNIEHVVPLSVEEPSDPLIVTEGGKVIIEELTTSRKRKSSYDGGRKKKKKRS</sequence>
<dbReference type="EMBL" id="LFYR01000252">
    <property type="protein sequence ID" value="KMZ74665.1"/>
    <property type="molecule type" value="Genomic_DNA"/>
</dbReference>
<dbReference type="AlphaFoldDB" id="A0A0K9Q2K8"/>
<protein>
    <submittedName>
        <fullName evidence="1">Uncharacterized protein</fullName>
    </submittedName>
</protein>
<name>A0A0K9Q2K8_ZOSMR</name>
<reference evidence="2" key="1">
    <citation type="journal article" date="2016" name="Nature">
        <title>The genome of the seagrass Zostera marina reveals angiosperm adaptation to the sea.</title>
        <authorList>
            <person name="Olsen J.L."/>
            <person name="Rouze P."/>
            <person name="Verhelst B."/>
            <person name="Lin Y.-C."/>
            <person name="Bayer T."/>
            <person name="Collen J."/>
            <person name="Dattolo E."/>
            <person name="De Paoli E."/>
            <person name="Dittami S."/>
            <person name="Maumus F."/>
            <person name="Michel G."/>
            <person name="Kersting A."/>
            <person name="Lauritano C."/>
            <person name="Lohaus R."/>
            <person name="Toepel M."/>
            <person name="Tonon T."/>
            <person name="Vanneste K."/>
            <person name="Amirebrahimi M."/>
            <person name="Brakel J."/>
            <person name="Bostroem C."/>
            <person name="Chovatia M."/>
            <person name="Grimwood J."/>
            <person name="Jenkins J.W."/>
            <person name="Jueterbock A."/>
            <person name="Mraz A."/>
            <person name="Stam W.T."/>
            <person name="Tice H."/>
            <person name="Bornberg-Bauer E."/>
            <person name="Green P.J."/>
            <person name="Pearson G.A."/>
            <person name="Procaccini G."/>
            <person name="Duarte C.M."/>
            <person name="Schmutz J."/>
            <person name="Reusch T.B.H."/>
            <person name="Van de Peer Y."/>
        </authorList>
    </citation>
    <scope>NUCLEOTIDE SEQUENCE [LARGE SCALE GENOMIC DNA]</scope>
    <source>
        <strain evidence="2">cv. Finnish</strain>
    </source>
</reference>
<comment type="caution">
    <text evidence="1">The sequence shown here is derived from an EMBL/GenBank/DDBJ whole genome shotgun (WGS) entry which is preliminary data.</text>
</comment>
<evidence type="ECO:0000313" key="2">
    <source>
        <dbReference type="Proteomes" id="UP000036987"/>
    </source>
</evidence>
<proteinExistence type="predicted"/>